<evidence type="ECO:0000259" key="13">
    <source>
        <dbReference type="Pfam" id="PF03727"/>
    </source>
</evidence>
<accession>A0A9W7XPH9</accession>
<dbReference type="GO" id="GO:0005524">
    <property type="term" value="F:ATP binding"/>
    <property type="evidence" value="ECO:0007669"/>
    <property type="project" value="UniProtKB-UniRule"/>
</dbReference>
<evidence type="ECO:0000313" key="14">
    <source>
        <dbReference type="EMBL" id="KAJ1718216.1"/>
    </source>
</evidence>
<evidence type="ECO:0000313" key="15">
    <source>
        <dbReference type="Proteomes" id="UP001149813"/>
    </source>
</evidence>
<dbReference type="Pfam" id="PF03727">
    <property type="entry name" value="Hexokinase_2"/>
    <property type="match status" value="1"/>
</dbReference>
<organism evidence="14 15">
    <name type="scientific">Coemansia erecta</name>
    <dbReference type="NCBI Taxonomy" id="147472"/>
    <lineage>
        <taxon>Eukaryota</taxon>
        <taxon>Fungi</taxon>
        <taxon>Fungi incertae sedis</taxon>
        <taxon>Zoopagomycota</taxon>
        <taxon>Kickxellomycotina</taxon>
        <taxon>Kickxellomycetes</taxon>
        <taxon>Kickxellales</taxon>
        <taxon>Kickxellaceae</taxon>
        <taxon>Coemansia</taxon>
    </lineage>
</organism>
<keyword evidence="8 11" id="KW-0324">Glycolysis</keyword>
<evidence type="ECO:0000256" key="3">
    <source>
        <dbReference type="ARBA" id="ARBA00009225"/>
    </source>
</evidence>
<evidence type="ECO:0000256" key="9">
    <source>
        <dbReference type="ARBA" id="ARBA00044613"/>
    </source>
</evidence>
<dbReference type="Pfam" id="PF00349">
    <property type="entry name" value="Hexokinase_1"/>
    <property type="match status" value="1"/>
</dbReference>
<proteinExistence type="inferred from homology"/>
<evidence type="ECO:0000256" key="7">
    <source>
        <dbReference type="ARBA" id="ARBA00022840"/>
    </source>
</evidence>
<protein>
    <recommendedName>
        <fullName evidence="11">Phosphotransferase</fullName>
        <ecNumber evidence="11">2.7.1.-</ecNumber>
    </recommendedName>
</protein>
<keyword evidence="4 11" id="KW-0808">Transferase</keyword>
<evidence type="ECO:0000256" key="10">
    <source>
        <dbReference type="ARBA" id="ARBA00047905"/>
    </source>
</evidence>
<comment type="similarity">
    <text evidence="3 11">Belongs to the hexokinase family.</text>
</comment>
<evidence type="ECO:0000256" key="4">
    <source>
        <dbReference type="ARBA" id="ARBA00022679"/>
    </source>
</evidence>
<dbReference type="GO" id="GO:0006096">
    <property type="term" value="P:glycolytic process"/>
    <property type="evidence" value="ECO:0007669"/>
    <property type="project" value="UniProtKB-KW"/>
</dbReference>
<evidence type="ECO:0000256" key="1">
    <source>
        <dbReference type="ARBA" id="ARBA00004888"/>
    </source>
</evidence>
<evidence type="ECO:0000256" key="5">
    <source>
        <dbReference type="ARBA" id="ARBA00022741"/>
    </source>
</evidence>
<dbReference type="GO" id="GO:0005536">
    <property type="term" value="F:D-glucose binding"/>
    <property type="evidence" value="ECO:0007669"/>
    <property type="project" value="InterPro"/>
</dbReference>
<evidence type="ECO:0000256" key="11">
    <source>
        <dbReference type="RuleBase" id="RU362007"/>
    </source>
</evidence>
<name>A0A9W7XPH9_9FUNG</name>
<dbReference type="EC" id="2.7.1.-" evidence="11"/>
<dbReference type="EMBL" id="JANBOJ010001118">
    <property type="protein sequence ID" value="KAJ1718216.1"/>
    <property type="molecule type" value="Genomic_DNA"/>
</dbReference>
<feature type="non-terminal residue" evidence="14">
    <location>
        <position position="344"/>
    </location>
</feature>
<gene>
    <name evidence="14" type="ORF">LPJ53_006623</name>
</gene>
<dbReference type="AlphaFoldDB" id="A0A9W7XPH9"/>
<dbReference type="PROSITE" id="PS51748">
    <property type="entry name" value="HEXOKINASE_2"/>
    <property type="match status" value="1"/>
</dbReference>
<keyword evidence="6 11" id="KW-0418">Kinase</keyword>
<dbReference type="GO" id="GO:0004340">
    <property type="term" value="F:glucokinase activity"/>
    <property type="evidence" value="ECO:0007669"/>
    <property type="project" value="TreeGrafter"/>
</dbReference>
<dbReference type="OrthoDB" id="419537at2759"/>
<dbReference type="InterPro" id="IPR022673">
    <property type="entry name" value="Hexokinase_C"/>
</dbReference>
<comment type="catalytic activity">
    <reaction evidence="9">
        <text>a D-hexose + ATP = a D-hexose 6-phosphate + ADP + H(+)</text>
        <dbReference type="Rhea" id="RHEA:22740"/>
        <dbReference type="ChEBI" id="CHEBI:4194"/>
        <dbReference type="ChEBI" id="CHEBI:15378"/>
        <dbReference type="ChEBI" id="CHEBI:30616"/>
        <dbReference type="ChEBI" id="CHEBI:229467"/>
        <dbReference type="ChEBI" id="CHEBI:456216"/>
        <dbReference type="EC" id="2.7.1.1"/>
    </reaction>
    <physiologicalReaction direction="left-to-right" evidence="9">
        <dbReference type="Rhea" id="RHEA:22741"/>
    </physiologicalReaction>
</comment>
<comment type="catalytic activity">
    <reaction evidence="10">
        <text>D-fructose + ATP = D-fructose 6-phosphate + ADP + H(+)</text>
        <dbReference type="Rhea" id="RHEA:16125"/>
        <dbReference type="ChEBI" id="CHEBI:15378"/>
        <dbReference type="ChEBI" id="CHEBI:30616"/>
        <dbReference type="ChEBI" id="CHEBI:37721"/>
        <dbReference type="ChEBI" id="CHEBI:61527"/>
        <dbReference type="ChEBI" id="CHEBI:456216"/>
        <dbReference type="EC" id="2.7.1.1"/>
    </reaction>
    <physiologicalReaction direction="left-to-right" evidence="10">
        <dbReference type="Rhea" id="RHEA:16126"/>
    </physiologicalReaction>
</comment>
<comment type="caution">
    <text evidence="14">The sequence shown here is derived from an EMBL/GenBank/DDBJ whole genome shotgun (WGS) entry which is preliminary data.</text>
</comment>
<dbReference type="SUPFAM" id="SSF53067">
    <property type="entry name" value="Actin-like ATPase domain"/>
    <property type="match status" value="2"/>
</dbReference>
<dbReference type="GO" id="GO:0005739">
    <property type="term" value="C:mitochondrion"/>
    <property type="evidence" value="ECO:0007669"/>
    <property type="project" value="TreeGrafter"/>
</dbReference>
<keyword evidence="5 11" id="KW-0547">Nucleotide-binding</keyword>
<keyword evidence="15" id="KW-1185">Reference proteome</keyword>
<evidence type="ECO:0000256" key="6">
    <source>
        <dbReference type="ARBA" id="ARBA00022777"/>
    </source>
</evidence>
<dbReference type="Gene3D" id="3.30.420.40">
    <property type="match status" value="1"/>
</dbReference>
<comment type="pathway">
    <text evidence="1">Carbohydrate degradation; glycolysis; D-glyceraldehyde 3-phosphate and glycerone phosphate from D-glucose: step 1/4.</text>
</comment>
<feature type="domain" description="Hexokinase N-terminal" evidence="12">
    <location>
        <begin position="2"/>
        <end position="188"/>
    </location>
</feature>
<dbReference type="InterPro" id="IPR043129">
    <property type="entry name" value="ATPase_NBD"/>
</dbReference>
<dbReference type="PRINTS" id="PR00475">
    <property type="entry name" value="HEXOKINASE"/>
</dbReference>
<dbReference type="GO" id="GO:0008865">
    <property type="term" value="F:fructokinase activity"/>
    <property type="evidence" value="ECO:0007669"/>
    <property type="project" value="TreeGrafter"/>
</dbReference>
<reference evidence="14" key="1">
    <citation type="submission" date="2022-07" db="EMBL/GenBank/DDBJ databases">
        <title>Phylogenomic reconstructions and comparative analyses of Kickxellomycotina fungi.</title>
        <authorList>
            <person name="Reynolds N.K."/>
            <person name="Stajich J.E."/>
            <person name="Barry K."/>
            <person name="Grigoriev I.V."/>
            <person name="Crous P."/>
            <person name="Smith M.E."/>
        </authorList>
    </citation>
    <scope>NUCLEOTIDE SEQUENCE</scope>
    <source>
        <strain evidence="14">NBRC 32514</strain>
    </source>
</reference>
<keyword evidence="7 11" id="KW-0067">ATP-binding</keyword>
<dbReference type="PANTHER" id="PTHR19443">
    <property type="entry name" value="HEXOKINASE"/>
    <property type="match status" value="1"/>
</dbReference>
<evidence type="ECO:0000256" key="2">
    <source>
        <dbReference type="ARBA" id="ARBA00005028"/>
    </source>
</evidence>
<dbReference type="Proteomes" id="UP001149813">
    <property type="component" value="Unassembled WGS sequence"/>
</dbReference>
<dbReference type="PANTHER" id="PTHR19443:SF16">
    <property type="entry name" value="HEXOKINASE TYPE 1-RELATED"/>
    <property type="match status" value="1"/>
</dbReference>
<sequence length="344" mass="37554">DSQLAEIVQGLRAEMNKGLKRNSRSELHMSPSFVHSYSQPQGTSLGMAIEASGSRIRLTSVTFDASGATATTTGSSTQVFITPSTHKRSTALFFDHLAFCIREFLHTSRVADCSENHGMSQRFLPLGISIGLPVNGECQVDEDAKEDSLGLLGSNNVAHRMCDAITRSHLPVRVTSVTNNTVGALVAANHADKNTQVAVSFNHGINAAYFESLARVEYLAENPLSNVVAINTEIGRFGSVGGENTQMLPLTMWDRRVDRESRHPGARVLEKLVADQYLGEIVRNLITDFMDCQLIFTSEPGEVKPISKEYAFHTAYMAPIMEDRSADLASVEAIFAAEFGIRNT</sequence>
<comment type="pathway">
    <text evidence="2">Carbohydrate metabolism; hexose metabolism.</text>
</comment>
<feature type="domain" description="Hexokinase C-terminal" evidence="13">
    <location>
        <begin position="197"/>
        <end position="343"/>
    </location>
</feature>
<evidence type="ECO:0000259" key="12">
    <source>
        <dbReference type="Pfam" id="PF00349"/>
    </source>
</evidence>
<dbReference type="GO" id="GO:0001678">
    <property type="term" value="P:intracellular glucose homeostasis"/>
    <property type="evidence" value="ECO:0007669"/>
    <property type="project" value="InterPro"/>
</dbReference>
<dbReference type="Gene3D" id="3.40.367.20">
    <property type="match status" value="1"/>
</dbReference>
<dbReference type="GO" id="GO:0006006">
    <property type="term" value="P:glucose metabolic process"/>
    <property type="evidence" value="ECO:0007669"/>
    <property type="project" value="TreeGrafter"/>
</dbReference>
<evidence type="ECO:0000256" key="8">
    <source>
        <dbReference type="ARBA" id="ARBA00023152"/>
    </source>
</evidence>
<dbReference type="InterPro" id="IPR022672">
    <property type="entry name" value="Hexokinase_N"/>
</dbReference>
<feature type="non-terminal residue" evidence="14">
    <location>
        <position position="1"/>
    </location>
</feature>
<dbReference type="GO" id="GO:0005829">
    <property type="term" value="C:cytosol"/>
    <property type="evidence" value="ECO:0007669"/>
    <property type="project" value="TreeGrafter"/>
</dbReference>
<dbReference type="InterPro" id="IPR001312">
    <property type="entry name" value="Hexokinase"/>
</dbReference>